<feature type="region of interest" description="Disordered" evidence="1">
    <location>
        <begin position="311"/>
        <end position="359"/>
    </location>
</feature>
<evidence type="ECO:0000313" key="3">
    <source>
        <dbReference type="Proteomes" id="UP000585474"/>
    </source>
</evidence>
<gene>
    <name evidence="2" type="ORF">Acr_13g0005020</name>
</gene>
<accession>A0A7J0FK66</accession>
<evidence type="ECO:0000256" key="1">
    <source>
        <dbReference type="SAM" id="MobiDB-lite"/>
    </source>
</evidence>
<dbReference type="OrthoDB" id="1730933at2759"/>
<organism evidence="2 3">
    <name type="scientific">Actinidia rufa</name>
    <dbReference type="NCBI Taxonomy" id="165716"/>
    <lineage>
        <taxon>Eukaryota</taxon>
        <taxon>Viridiplantae</taxon>
        <taxon>Streptophyta</taxon>
        <taxon>Embryophyta</taxon>
        <taxon>Tracheophyta</taxon>
        <taxon>Spermatophyta</taxon>
        <taxon>Magnoliopsida</taxon>
        <taxon>eudicotyledons</taxon>
        <taxon>Gunneridae</taxon>
        <taxon>Pentapetalae</taxon>
        <taxon>asterids</taxon>
        <taxon>Ericales</taxon>
        <taxon>Actinidiaceae</taxon>
        <taxon>Actinidia</taxon>
    </lineage>
</organism>
<dbReference type="PANTHER" id="PTHR48434">
    <property type="entry name" value="(RAPE) HYPOTHETICAL PROTEIN"/>
    <property type="match status" value="1"/>
</dbReference>
<sequence length="419" mass="47754">MSSSKKSGSKPLALPCPPSSAIEIANLYQILGTIPKATYTSVLASSQTSITPMTNPSQSVRSDYMLKPHYTNLFYIEPVHKNIHNAIDLAKFFFPPGWHFIPMHPDKSIGFYKDILLKHQSVVSKPIFDKRDPRKIIYHSLYIHNIVSLDEWGHPSLLRDLPNHSIQYSYYDYMEAWFKVLLHQNESFSHSWFFSFDHKFKSVIPSWFLKWWDFHGALPEILPTDLVDQVTIFSTQYKVTAHYSHFPSLLLFMAKYKVPWIFKWQYHIANRLVIRQHFVKWWDAFKHPRIIDQVKLEFPVLVPAPVKQVPPAPASSVKQVPAAPAAPKSSYSTTNLDSPSSSSKPSKTKSSKSKSKTSEFIQDNTELLRVANLLLAQVQAQAQSAIKEESASSNDSTTQSAQSESPDPYGLQDAQDPFA</sequence>
<name>A0A7J0FK66_9ERIC</name>
<comment type="caution">
    <text evidence="2">The sequence shown here is derived from an EMBL/GenBank/DDBJ whole genome shotgun (WGS) entry which is preliminary data.</text>
</comment>
<feature type="compositionally biased region" description="Basic residues" evidence="1">
    <location>
        <begin position="346"/>
        <end position="355"/>
    </location>
</feature>
<reference evidence="2 3" key="1">
    <citation type="submission" date="2019-07" db="EMBL/GenBank/DDBJ databases">
        <title>De Novo Assembly of kiwifruit Actinidia rufa.</title>
        <authorList>
            <person name="Sugita-Konishi S."/>
            <person name="Sato K."/>
            <person name="Mori E."/>
            <person name="Abe Y."/>
            <person name="Kisaki G."/>
            <person name="Hamano K."/>
            <person name="Suezawa K."/>
            <person name="Otani M."/>
            <person name="Fukuda T."/>
            <person name="Manabe T."/>
            <person name="Gomi K."/>
            <person name="Tabuchi M."/>
            <person name="Akimitsu K."/>
            <person name="Kataoka I."/>
        </authorList>
    </citation>
    <scope>NUCLEOTIDE SEQUENCE [LARGE SCALE GENOMIC DNA]</scope>
    <source>
        <strain evidence="3">cv. Fuchu</strain>
    </source>
</reference>
<proteinExistence type="predicted"/>
<feature type="region of interest" description="Disordered" evidence="1">
    <location>
        <begin position="382"/>
        <end position="419"/>
    </location>
</feature>
<dbReference type="AlphaFoldDB" id="A0A7J0FK66"/>
<dbReference type="PANTHER" id="PTHR48434:SF1">
    <property type="entry name" value="(RAPE) HYPOTHETICAL PROTEIN"/>
    <property type="match status" value="1"/>
</dbReference>
<protein>
    <submittedName>
        <fullName evidence="2">Uncharacterized protein</fullName>
    </submittedName>
</protein>
<feature type="compositionally biased region" description="Low complexity" evidence="1">
    <location>
        <begin position="314"/>
        <end position="330"/>
    </location>
</feature>
<dbReference type="EMBL" id="BJWL01000013">
    <property type="protein sequence ID" value="GFY99101.1"/>
    <property type="molecule type" value="Genomic_DNA"/>
</dbReference>
<evidence type="ECO:0000313" key="2">
    <source>
        <dbReference type="EMBL" id="GFY99101.1"/>
    </source>
</evidence>
<dbReference type="Proteomes" id="UP000585474">
    <property type="component" value="Unassembled WGS sequence"/>
</dbReference>
<feature type="compositionally biased region" description="Polar residues" evidence="1">
    <location>
        <begin position="391"/>
        <end position="405"/>
    </location>
</feature>
<keyword evidence="3" id="KW-1185">Reference proteome</keyword>